<dbReference type="GeneTree" id="ENSGT01140000283136"/>
<keyword evidence="7" id="KW-1015">Disulfide bond</keyword>
<proteinExistence type="predicted"/>
<dbReference type="AlphaFoldDB" id="A0A3P9ASP0"/>
<evidence type="ECO:0000313" key="13">
    <source>
        <dbReference type="Ensembl" id="ENSMZEP00005000402.1"/>
    </source>
</evidence>
<dbReference type="GO" id="GO:0042102">
    <property type="term" value="P:positive regulation of T cell proliferation"/>
    <property type="evidence" value="ECO:0007669"/>
    <property type="project" value="TreeGrafter"/>
</dbReference>
<reference evidence="13 14" key="1">
    <citation type="journal article" date="2014" name="Nature">
        <title>The genomic substrate for adaptive radiation in African cichlid fish.</title>
        <authorList>
            <person name="Brawand D."/>
            <person name="Wagner C.E."/>
            <person name="Li Y.I."/>
            <person name="Malinsky M."/>
            <person name="Keller I."/>
            <person name="Fan S."/>
            <person name="Simakov O."/>
            <person name="Ng A.Y."/>
            <person name="Lim Z.W."/>
            <person name="Bezault E."/>
            <person name="Turner-Maier J."/>
            <person name="Johnson J."/>
            <person name="Alcazar R."/>
            <person name="Noh H.J."/>
            <person name="Russell P."/>
            <person name="Aken B."/>
            <person name="Alfoldi J."/>
            <person name="Amemiya C."/>
            <person name="Azzouzi N."/>
            <person name="Baroiller J.F."/>
            <person name="Barloy-Hubler F."/>
            <person name="Berlin A."/>
            <person name="Bloomquist R."/>
            <person name="Carleton K.L."/>
            <person name="Conte M.A."/>
            <person name="D'Cotta H."/>
            <person name="Eshel O."/>
            <person name="Gaffney L."/>
            <person name="Galibert F."/>
            <person name="Gante H.F."/>
            <person name="Gnerre S."/>
            <person name="Greuter L."/>
            <person name="Guyon R."/>
            <person name="Haddad N.S."/>
            <person name="Haerty W."/>
            <person name="Harris R.M."/>
            <person name="Hofmann H.A."/>
            <person name="Hourlier T."/>
            <person name="Hulata G."/>
            <person name="Jaffe D.B."/>
            <person name="Lara M."/>
            <person name="Lee A.P."/>
            <person name="MacCallum I."/>
            <person name="Mwaiko S."/>
            <person name="Nikaido M."/>
            <person name="Nishihara H."/>
            <person name="Ozouf-Costaz C."/>
            <person name="Penman D.J."/>
            <person name="Przybylski D."/>
            <person name="Rakotomanga M."/>
            <person name="Renn S.C.P."/>
            <person name="Ribeiro F.J."/>
            <person name="Ron M."/>
            <person name="Salzburger W."/>
            <person name="Sanchez-Pulido L."/>
            <person name="Santos M.E."/>
            <person name="Searle S."/>
            <person name="Sharpe T."/>
            <person name="Swofford R."/>
            <person name="Tan F.J."/>
            <person name="Williams L."/>
            <person name="Young S."/>
            <person name="Yin S."/>
            <person name="Okada N."/>
            <person name="Kocher T.D."/>
            <person name="Miska E.A."/>
            <person name="Lander E.S."/>
            <person name="Venkatesh B."/>
            <person name="Fernald R.D."/>
            <person name="Meyer A."/>
            <person name="Ponting C.P."/>
            <person name="Streelman J.T."/>
            <person name="Lindblad-Toh K."/>
            <person name="Seehausen O."/>
            <person name="Di Palma F."/>
        </authorList>
    </citation>
    <scope>NUCLEOTIDE SEQUENCE</scope>
</reference>
<dbReference type="GO" id="GO:0071222">
    <property type="term" value="P:cellular response to lipopolysaccharide"/>
    <property type="evidence" value="ECO:0007669"/>
    <property type="project" value="TreeGrafter"/>
</dbReference>
<evidence type="ECO:0000256" key="1">
    <source>
        <dbReference type="ARBA" id="ARBA00004251"/>
    </source>
</evidence>
<reference evidence="13" key="3">
    <citation type="submission" date="2025-09" db="UniProtKB">
        <authorList>
            <consortium name="Ensembl"/>
        </authorList>
    </citation>
    <scope>IDENTIFICATION</scope>
</reference>
<name>A0A3P9ASP0_9CICH</name>
<dbReference type="GO" id="GO:0006955">
    <property type="term" value="P:immune response"/>
    <property type="evidence" value="ECO:0007669"/>
    <property type="project" value="TreeGrafter"/>
</dbReference>
<dbReference type="GO" id="GO:0007166">
    <property type="term" value="P:cell surface receptor signaling pathway"/>
    <property type="evidence" value="ECO:0007669"/>
    <property type="project" value="TreeGrafter"/>
</dbReference>
<evidence type="ECO:0000256" key="9">
    <source>
        <dbReference type="ARBA" id="ARBA00023180"/>
    </source>
</evidence>
<comment type="subcellular location">
    <subcellularLocation>
        <location evidence="1">Cell membrane</location>
        <topology evidence="1">Single-pass type I membrane protein</topology>
    </subcellularLocation>
</comment>
<dbReference type="InterPro" id="IPR036179">
    <property type="entry name" value="Ig-like_dom_sf"/>
</dbReference>
<evidence type="ECO:0000256" key="7">
    <source>
        <dbReference type="ARBA" id="ARBA00023157"/>
    </source>
</evidence>
<dbReference type="SMART" id="SM00409">
    <property type="entry name" value="IG"/>
    <property type="match status" value="1"/>
</dbReference>
<reference evidence="13" key="2">
    <citation type="submission" date="2025-08" db="UniProtKB">
        <authorList>
            <consortium name="Ensembl"/>
        </authorList>
    </citation>
    <scope>IDENTIFICATION</scope>
</reference>
<keyword evidence="8" id="KW-0675">Receptor</keyword>
<evidence type="ECO:0000256" key="6">
    <source>
        <dbReference type="ARBA" id="ARBA00023136"/>
    </source>
</evidence>
<accession>A0A3P9ASP0</accession>
<organism evidence="13 14">
    <name type="scientific">Maylandia zebra</name>
    <name type="common">zebra mbuna</name>
    <dbReference type="NCBI Taxonomy" id="106582"/>
    <lineage>
        <taxon>Eukaryota</taxon>
        <taxon>Metazoa</taxon>
        <taxon>Chordata</taxon>
        <taxon>Craniata</taxon>
        <taxon>Vertebrata</taxon>
        <taxon>Euteleostomi</taxon>
        <taxon>Actinopterygii</taxon>
        <taxon>Neopterygii</taxon>
        <taxon>Teleostei</taxon>
        <taxon>Neoteleostei</taxon>
        <taxon>Acanthomorphata</taxon>
        <taxon>Ovalentaria</taxon>
        <taxon>Cichlomorphae</taxon>
        <taxon>Cichliformes</taxon>
        <taxon>Cichlidae</taxon>
        <taxon>African cichlids</taxon>
        <taxon>Pseudocrenilabrinae</taxon>
        <taxon>Haplochromini</taxon>
        <taxon>Maylandia</taxon>
        <taxon>Maylandia zebra complex</taxon>
    </lineage>
</organism>
<protein>
    <recommendedName>
        <fullName evidence="12">Ig-like domain-containing protein</fullName>
    </recommendedName>
</protein>
<evidence type="ECO:0000256" key="5">
    <source>
        <dbReference type="ARBA" id="ARBA00022989"/>
    </source>
</evidence>
<dbReference type="GO" id="GO:0042130">
    <property type="term" value="P:negative regulation of T cell proliferation"/>
    <property type="evidence" value="ECO:0007669"/>
    <property type="project" value="TreeGrafter"/>
</dbReference>
<dbReference type="PANTHER" id="PTHR25466:SF9">
    <property type="entry name" value="FIBRONECTIN TYPE-III DOMAIN-CONTAINING PROTEIN"/>
    <property type="match status" value="1"/>
</dbReference>
<keyword evidence="14" id="KW-1185">Reference proteome</keyword>
<dbReference type="InterPro" id="IPR013783">
    <property type="entry name" value="Ig-like_fold"/>
</dbReference>
<evidence type="ECO:0000259" key="12">
    <source>
        <dbReference type="PROSITE" id="PS50835"/>
    </source>
</evidence>
<feature type="chain" id="PRO_5018308040" description="Ig-like domain-containing protein" evidence="11">
    <location>
        <begin position="29"/>
        <end position="178"/>
    </location>
</feature>
<feature type="signal peptide" evidence="11">
    <location>
        <begin position="1"/>
        <end position="28"/>
    </location>
</feature>
<evidence type="ECO:0000256" key="4">
    <source>
        <dbReference type="ARBA" id="ARBA00022729"/>
    </source>
</evidence>
<keyword evidence="3" id="KW-0812">Transmembrane</keyword>
<evidence type="ECO:0000256" key="8">
    <source>
        <dbReference type="ARBA" id="ARBA00023170"/>
    </source>
</evidence>
<dbReference type="GO" id="GO:0031295">
    <property type="term" value="P:T cell costimulation"/>
    <property type="evidence" value="ECO:0007669"/>
    <property type="project" value="TreeGrafter"/>
</dbReference>
<dbReference type="Pfam" id="PF07686">
    <property type="entry name" value="V-set"/>
    <property type="match status" value="1"/>
</dbReference>
<keyword evidence="5" id="KW-1133">Transmembrane helix</keyword>
<evidence type="ECO:0000256" key="2">
    <source>
        <dbReference type="ARBA" id="ARBA00022475"/>
    </source>
</evidence>
<sequence>PSLGLFLFETFTSLLCIVSLSGQKNVTAESGRNVTLTCQARKNIQTVEWRRADLGDEYVFLYRDERKTSVHQHPCFKDRVDLKDKQMKDGDVSLILNNVTINDTGTYECRVVEKGTIGLKLISIITLSVVPPGDFFTLFKSLCDMVCCHKKMDMLSNKTQAECAKMENVSHHYTTSPN</sequence>
<dbReference type="Ensembl" id="ENSMZET00005000461.1">
    <property type="protein sequence ID" value="ENSMZEP00005000402.1"/>
    <property type="gene ID" value="ENSMZEG00005000348.1"/>
</dbReference>
<dbReference type="InterPro" id="IPR013106">
    <property type="entry name" value="Ig_V-set"/>
</dbReference>
<evidence type="ECO:0000256" key="11">
    <source>
        <dbReference type="SAM" id="SignalP"/>
    </source>
</evidence>
<keyword evidence="4 11" id="KW-0732">Signal</keyword>
<evidence type="ECO:0000313" key="14">
    <source>
        <dbReference type="Proteomes" id="UP000265160"/>
    </source>
</evidence>
<keyword evidence="6" id="KW-0472">Membrane</keyword>
<feature type="domain" description="Ig-like" evidence="12">
    <location>
        <begin position="1"/>
        <end position="126"/>
    </location>
</feature>
<keyword evidence="9" id="KW-0325">Glycoprotein</keyword>
<dbReference type="InterPro" id="IPR003599">
    <property type="entry name" value="Ig_sub"/>
</dbReference>
<evidence type="ECO:0000256" key="3">
    <source>
        <dbReference type="ARBA" id="ARBA00022692"/>
    </source>
</evidence>
<dbReference type="SUPFAM" id="SSF48726">
    <property type="entry name" value="Immunoglobulin"/>
    <property type="match status" value="1"/>
</dbReference>
<dbReference type="PANTHER" id="PTHR25466">
    <property type="entry name" value="T-LYMPHOCYTE ACTIVATION ANTIGEN"/>
    <property type="match status" value="1"/>
</dbReference>
<dbReference type="SMART" id="SM00406">
    <property type="entry name" value="IGv"/>
    <property type="match status" value="1"/>
</dbReference>
<dbReference type="InterPro" id="IPR007110">
    <property type="entry name" value="Ig-like_dom"/>
</dbReference>
<dbReference type="PROSITE" id="PS50835">
    <property type="entry name" value="IG_LIKE"/>
    <property type="match status" value="1"/>
</dbReference>
<dbReference type="Gene3D" id="2.60.40.10">
    <property type="entry name" value="Immunoglobulins"/>
    <property type="match status" value="1"/>
</dbReference>
<evidence type="ECO:0000256" key="10">
    <source>
        <dbReference type="ARBA" id="ARBA00023319"/>
    </source>
</evidence>
<keyword evidence="2" id="KW-1003">Cell membrane</keyword>
<keyword evidence="10" id="KW-0393">Immunoglobulin domain</keyword>
<dbReference type="GO" id="GO:0009897">
    <property type="term" value="C:external side of plasma membrane"/>
    <property type="evidence" value="ECO:0007669"/>
    <property type="project" value="TreeGrafter"/>
</dbReference>
<dbReference type="Proteomes" id="UP000265160">
    <property type="component" value="LG3"/>
</dbReference>
<dbReference type="InterPro" id="IPR051713">
    <property type="entry name" value="T-cell_Activation_Regulation"/>
</dbReference>